<feature type="non-terminal residue" evidence="1">
    <location>
        <position position="211"/>
    </location>
</feature>
<evidence type="ECO:0000313" key="2">
    <source>
        <dbReference type="Proteomes" id="UP001145114"/>
    </source>
</evidence>
<dbReference type="EMBL" id="JAMZIH010002532">
    <property type="protein sequence ID" value="KAJ1677388.1"/>
    <property type="molecule type" value="Genomic_DNA"/>
</dbReference>
<dbReference type="Proteomes" id="UP001145114">
    <property type="component" value="Unassembled WGS sequence"/>
</dbReference>
<organism evidence="1 2">
    <name type="scientific">Spiromyces aspiralis</name>
    <dbReference type="NCBI Taxonomy" id="68401"/>
    <lineage>
        <taxon>Eukaryota</taxon>
        <taxon>Fungi</taxon>
        <taxon>Fungi incertae sedis</taxon>
        <taxon>Zoopagomycota</taxon>
        <taxon>Kickxellomycotina</taxon>
        <taxon>Kickxellomycetes</taxon>
        <taxon>Kickxellales</taxon>
        <taxon>Kickxellaceae</taxon>
        <taxon>Spiromyces</taxon>
    </lineage>
</organism>
<name>A0ACC1HNP9_9FUNG</name>
<gene>
    <name evidence="1" type="ORF">EV182_006284</name>
</gene>
<proteinExistence type="predicted"/>
<reference evidence="1" key="1">
    <citation type="submission" date="2022-06" db="EMBL/GenBank/DDBJ databases">
        <title>Phylogenomic reconstructions and comparative analyses of Kickxellomycotina fungi.</title>
        <authorList>
            <person name="Reynolds N.K."/>
            <person name="Stajich J.E."/>
            <person name="Barry K."/>
            <person name="Grigoriev I.V."/>
            <person name="Crous P."/>
            <person name="Smith M.E."/>
        </authorList>
    </citation>
    <scope>NUCLEOTIDE SEQUENCE</scope>
    <source>
        <strain evidence="1">RSA 2271</strain>
    </source>
</reference>
<sequence>SSNGSGGKFKDPKSPFVSSSTSSPTADKTAKLSNLLDNISPTRAPTARKLVNELEETSQCLLSCPFKLSRGICHLVPSKDHYQQWPVSRKLGYLLWIVEFFIIVCNSLEFRHLYFGPYPFLFFDAFIPSFHISVPLMPSLKSLSPYNLTTSPLAVWFFVLSFIPFVFGHCVRPEVSNAIRFPWGCMPKLNSFSFGMARLAIIYLSEVCPKI</sequence>
<feature type="non-terminal residue" evidence="1">
    <location>
        <position position="1"/>
    </location>
</feature>
<keyword evidence="2" id="KW-1185">Reference proteome</keyword>
<evidence type="ECO:0000313" key="1">
    <source>
        <dbReference type="EMBL" id="KAJ1677388.1"/>
    </source>
</evidence>
<protein>
    <submittedName>
        <fullName evidence="1">Uncharacterized protein</fullName>
    </submittedName>
</protein>
<comment type="caution">
    <text evidence="1">The sequence shown here is derived from an EMBL/GenBank/DDBJ whole genome shotgun (WGS) entry which is preliminary data.</text>
</comment>
<accession>A0ACC1HNP9</accession>